<feature type="compositionally biased region" description="Basic and acidic residues" evidence="3">
    <location>
        <begin position="237"/>
        <end position="253"/>
    </location>
</feature>
<dbReference type="EnsemblMetazoa" id="G3085.1">
    <property type="protein sequence ID" value="G3085.1:cds"/>
    <property type="gene ID" value="G3085"/>
</dbReference>
<feature type="region of interest" description="Disordered" evidence="3">
    <location>
        <begin position="1"/>
        <end position="74"/>
    </location>
</feature>
<feature type="region of interest" description="Disordered" evidence="3">
    <location>
        <begin position="197"/>
        <end position="409"/>
    </location>
</feature>
<proteinExistence type="inferred from homology"/>
<feature type="compositionally biased region" description="Acidic residues" evidence="3">
    <location>
        <begin position="24"/>
        <end position="35"/>
    </location>
</feature>
<name>A0A8W8M276_MAGGI</name>
<feature type="compositionally biased region" description="Basic residues" evidence="3">
    <location>
        <begin position="384"/>
        <end position="396"/>
    </location>
</feature>
<dbReference type="PANTHER" id="PTHR14490:SF5">
    <property type="entry name" value="PROTEIN KRI1 HOMOLOG"/>
    <property type="match status" value="1"/>
</dbReference>
<keyword evidence="6" id="KW-1185">Reference proteome</keyword>
<dbReference type="GO" id="GO:0000447">
    <property type="term" value="P:endonucleolytic cleavage in ITS1 to separate SSU-rRNA from 5.8S rRNA and LSU-rRNA from tricistronic rRNA transcript (SSU-rRNA, 5.8S rRNA, LSU-rRNA)"/>
    <property type="evidence" value="ECO:0007669"/>
    <property type="project" value="TreeGrafter"/>
</dbReference>
<dbReference type="GO" id="GO:0005730">
    <property type="term" value="C:nucleolus"/>
    <property type="evidence" value="ECO:0007669"/>
    <property type="project" value="TreeGrafter"/>
</dbReference>
<dbReference type="InterPro" id="IPR018034">
    <property type="entry name" value="Kri1"/>
</dbReference>
<evidence type="ECO:0000256" key="2">
    <source>
        <dbReference type="ARBA" id="ARBA00017294"/>
    </source>
</evidence>
<reference evidence="5" key="1">
    <citation type="submission" date="2022-08" db="UniProtKB">
        <authorList>
            <consortium name="EnsemblMetazoa"/>
        </authorList>
    </citation>
    <scope>IDENTIFICATION</scope>
    <source>
        <strain evidence="5">05x7-T-G4-1.051#20</strain>
    </source>
</reference>
<evidence type="ECO:0000256" key="3">
    <source>
        <dbReference type="SAM" id="MobiDB-lite"/>
    </source>
</evidence>
<evidence type="ECO:0000256" key="1">
    <source>
        <dbReference type="ARBA" id="ARBA00007473"/>
    </source>
</evidence>
<evidence type="ECO:0000313" key="6">
    <source>
        <dbReference type="Proteomes" id="UP000005408"/>
    </source>
</evidence>
<feature type="domain" description="Kri1-like C-terminal" evidence="4">
    <location>
        <begin position="111"/>
        <end position="198"/>
    </location>
</feature>
<feature type="compositionally biased region" description="Basic and acidic residues" evidence="3">
    <location>
        <begin position="203"/>
        <end position="226"/>
    </location>
</feature>
<sequence length="431" mass="49471">MMKKYFNDDFYEMDEGDQKPEAPADIEDLQCENWDEWAGGETEEQNEEDYQGDYQEDYQEGYEPHADDPDFCMDDDYDPTAVVSKKKNKKKRSKFAQAVTSSKPTFDPNEKTFEEYFEEYYKLDYEDIVAGQPCRFRYRRVTPNSYGLGTEEILKCRDKELNAWVSVKKMSQYRTTDEEEREVKIFESKGKNERKKKNILLSLKEEAEEKQAKKEKDISMENTSEKSKKRKFSQNDVTEKEGQVKKSKKEETKASSNKTQEVSSKKSDSGNLLSLKKAKTDKPDNKNVEKDMNDGKLKAKSAVQSGEGKIQGSETGLSKKQKKKRRKKADAMEKSSSVKEVSNNDQGDRLSGGVHDEGDKKSGPGKSRESQGVSQSQQEEGKGKGKKKRNKKKKKKEGPPKLSSERLLAFGINPKKVKYMNINNFKEKTEG</sequence>
<accession>A0A8W8M276</accession>
<feature type="compositionally biased region" description="Basic residues" evidence="3">
    <location>
        <begin position="319"/>
        <end position="328"/>
    </location>
</feature>
<organism evidence="5 6">
    <name type="scientific">Magallana gigas</name>
    <name type="common">Pacific oyster</name>
    <name type="synonym">Crassostrea gigas</name>
    <dbReference type="NCBI Taxonomy" id="29159"/>
    <lineage>
        <taxon>Eukaryota</taxon>
        <taxon>Metazoa</taxon>
        <taxon>Spiralia</taxon>
        <taxon>Lophotrochozoa</taxon>
        <taxon>Mollusca</taxon>
        <taxon>Bivalvia</taxon>
        <taxon>Autobranchia</taxon>
        <taxon>Pteriomorphia</taxon>
        <taxon>Ostreida</taxon>
        <taxon>Ostreoidea</taxon>
        <taxon>Ostreidae</taxon>
        <taxon>Magallana</taxon>
    </lineage>
</organism>
<dbReference type="PANTHER" id="PTHR14490">
    <property type="entry name" value="ZINC FINGER, ZZ TYPE"/>
    <property type="match status" value="1"/>
</dbReference>
<comment type="similarity">
    <text evidence="1">Belongs to the KRI1 family.</text>
</comment>
<dbReference type="AlphaFoldDB" id="A0A8W8M276"/>
<protein>
    <recommendedName>
        <fullName evidence="2">Protein KRI1 homolog</fullName>
    </recommendedName>
</protein>
<dbReference type="Proteomes" id="UP000005408">
    <property type="component" value="Unassembled WGS sequence"/>
</dbReference>
<feature type="compositionally biased region" description="Acidic residues" evidence="3">
    <location>
        <begin position="41"/>
        <end position="60"/>
    </location>
</feature>
<feature type="compositionally biased region" description="Basic and acidic residues" evidence="3">
    <location>
        <begin position="278"/>
        <end position="297"/>
    </location>
</feature>
<evidence type="ECO:0000259" key="4">
    <source>
        <dbReference type="Pfam" id="PF12936"/>
    </source>
</evidence>
<evidence type="ECO:0000313" key="5">
    <source>
        <dbReference type="EnsemblMetazoa" id="G3085.1:cds"/>
    </source>
</evidence>
<feature type="compositionally biased region" description="Basic and acidic residues" evidence="3">
    <location>
        <begin position="354"/>
        <end position="369"/>
    </location>
</feature>
<dbReference type="Pfam" id="PF12936">
    <property type="entry name" value="Kri1_C"/>
    <property type="match status" value="1"/>
</dbReference>
<dbReference type="GO" id="GO:0030686">
    <property type="term" value="C:90S preribosome"/>
    <property type="evidence" value="ECO:0007669"/>
    <property type="project" value="TreeGrafter"/>
</dbReference>
<dbReference type="InterPro" id="IPR024626">
    <property type="entry name" value="Kri1-like_C"/>
</dbReference>